<dbReference type="EMBL" id="LAZR01000984">
    <property type="protein sequence ID" value="KKN53186.1"/>
    <property type="molecule type" value="Genomic_DNA"/>
</dbReference>
<keyword evidence="1" id="KW-0547">Nucleotide-binding</keyword>
<dbReference type="PANTHER" id="PTHR33540">
    <property type="entry name" value="TRNA THREONYLCARBAMOYLADENOSINE BIOSYNTHESIS PROTEIN TSAE"/>
    <property type="match status" value="1"/>
</dbReference>
<dbReference type="Gene3D" id="3.30.200.20">
    <property type="entry name" value="Phosphorylase Kinase, domain 1"/>
    <property type="match status" value="1"/>
</dbReference>
<reference evidence="4" key="1">
    <citation type="journal article" date="2015" name="Nature">
        <title>Complex archaea that bridge the gap between prokaryotes and eukaryotes.</title>
        <authorList>
            <person name="Spang A."/>
            <person name="Saw J.H."/>
            <person name="Jorgensen S.L."/>
            <person name="Zaremba-Niedzwiedzka K."/>
            <person name="Martijn J."/>
            <person name="Lind A.E."/>
            <person name="van Eijk R."/>
            <person name="Schleper C."/>
            <person name="Guy L."/>
            <person name="Ettema T.J."/>
        </authorList>
    </citation>
    <scope>NUCLEOTIDE SEQUENCE</scope>
</reference>
<dbReference type="SUPFAM" id="SSF56112">
    <property type="entry name" value="Protein kinase-like (PK-like)"/>
    <property type="match status" value="1"/>
</dbReference>
<proteinExistence type="predicted"/>
<gene>
    <name evidence="4" type="ORF">LCGC14_0605070</name>
</gene>
<evidence type="ECO:0000256" key="1">
    <source>
        <dbReference type="ARBA" id="ARBA00022741"/>
    </source>
</evidence>
<dbReference type="PANTHER" id="PTHR33540:SF1">
    <property type="entry name" value="N-ACETYLMURAMATE_N-ACETYLGLUCOSAMINE KINASE"/>
    <property type="match status" value="1"/>
</dbReference>
<dbReference type="InterPro" id="IPR011009">
    <property type="entry name" value="Kinase-like_dom_sf"/>
</dbReference>
<protein>
    <recommendedName>
        <fullName evidence="3">Aminoglycoside phosphotransferase domain-containing protein</fullName>
    </recommendedName>
</protein>
<dbReference type="GO" id="GO:0005524">
    <property type="term" value="F:ATP binding"/>
    <property type="evidence" value="ECO:0007669"/>
    <property type="project" value="UniProtKB-KW"/>
</dbReference>
<name>A0A0F9TVL4_9ZZZZ</name>
<comment type="caution">
    <text evidence="4">The sequence shown here is derived from an EMBL/GenBank/DDBJ whole genome shotgun (WGS) entry which is preliminary data.</text>
</comment>
<dbReference type="InterPro" id="IPR002575">
    <property type="entry name" value="Aminoglycoside_PTrfase"/>
</dbReference>
<evidence type="ECO:0000259" key="3">
    <source>
        <dbReference type="Pfam" id="PF01636"/>
    </source>
</evidence>
<organism evidence="4">
    <name type="scientific">marine sediment metagenome</name>
    <dbReference type="NCBI Taxonomy" id="412755"/>
    <lineage>
        <taxon>unclassified sequences</taxon>
        <taxon>metagenomes</taxon>
        <taxon>ecological metagenomes</taxon>
    </lineage>
</organism>
<evidence type="ECO:0000256" key="2">
    <source>
        <dbReference type="ARBA" id="ARBA00022840"/>
    </source>
</evidence>
<accession>A0A0F9TVL4</accession>
<dbReference type="Gene3D" id="3.90.1200.10">
    <property type="match status" value="1"/>
</dbReference>
<sequence>MSSILKVDPRLDEIHQWLKTVLSSTDYRLEPASSDASFRRYFRVTVQDKTWILMDAPPQQEDTQPFIEIGTFLYERGINVPKIYQRDIDAGFLLLSDFGYLPYLDELNELTSDALYKSAINSLIKIQLCEIKEIELPAYNAELLEQEMSLFPTWFLDKHLNIEAPTFLQKTFNLLISNALIQPQVFVHRDYHSRNLMHTDEHSPGIIDFQDAVIGPITYDLVSLLRDCYIIWPEEKINNWIHYYLSTAQQQGLMTDISITQFTQWFDWMGLQRHIKVLGIFCRLNYRDGKTNYMNDLPLTLAYVRKISAKYPEFSELSDFLQQQPAIVAI</sequence>
<dbReference type="Pfam" id="PF01636">
    <property type="entry name" value="APH"/>
    <property type="match status" value="1"/>
</dbReference>
<feature type="domain" description="Aminoglycoside phosphotransferase" evidence="3">
    <location>
        <begin position="29"/>
        <end position="245"/>
    </location>
</feature>
<evidence type="ECO:0000313" key="4">
    <source>
        <dbReference type="EMBL" id="KKN53186.1"/>
    </source>
</evidence>
<dbReference type="AlphaFoldDB" id="A0A0F9TVL4"/>
<keyword evidence="2" id="KW-0067">ATP-binding</keyword>